<comment type="caution">
    <text evidence="2">The sequence shown here is derived from an EMBL/GenBank/DDBJ whole genome shotgun (WGS) entry which is preliminary data.</text>
</comment>
<dbReference type="AlphaFoldDB" id="A0AAD8HCC6"/>
<sequence length="382" mass="43656">MAQNFEVVKNNYIGYFDPVKCPFDRFRPWIQFLNSQCCVSRAICLSVDLKIEPLRLLCSNAVISDDLNSISFTIEYTQYTITEGLFCEVFQLPRDNFDRTPSDIELIQFFNRIHYQGPLELPKLSNANLVCEWDILFDTLAKVFSNCTKSNFQNIPSLLQYIVYDIVFNVRLNIGHLIWSLIVRRVSNVMIDHDSGRKVRCFYPRFLTILINHVLSDAHKELFLNAVYVPSPTTASKFFQRLHTSQKLNMTPAVVSPFMAQFFNLPTFEPFVPDQQLVIAAGTSEELPIQVIHPISGSSGTFDETQVVDRTDQEVVEPQSLTQVREPNTVSNPLTSQPKTTYLIRQRSSSEQTLSAPTSLSPPLKKRKTYRETSVSPSMSSQ</sequence>
<evidence type="ECO:0000256" key="1">
    <source>
        <dbReference type="SAM" id="MobiDB-lite"/>
    </source>
</evidence>
<evidence type="ECO:0000313" key="3">
    <source>
        <dbReference type="Proteomes" id="UP001237642"/>
    </source>
</evidence>
<feature type="region of interest" description="Disordered" evidence="1">
    <location>
        <begin position="325"/>
        <end position="382"/>
    </location>
</feature>
<feature type="compositionally biased region" description="Polar residues" evidence="1">
    <location>
        <begin position="325"/>
        <end position="340"/>
    </location>
</feature>
<keyword evidence="3" id="KW-1185">Reference proteome</keyword>
<feature type="compositionally biased region" description="Polar residues" evidence="1">
    <location>
        <begin position="346"/>
        <end position="361"/>
    </location>
</feature>
<accession>A0AAD8HCC6</accession>
<feature type="compositionally biased region" description="Polar residues" evidence="1">
    <location>
        <begin position="372"/>
        <end position="382"/>
    </location>
</feature>
<organism evidence="2 3">
    <name type="scientific">Heracleum sosnowskyi</name>
    <dbReference type="NCBI Taxonomy" id="360622"/>
    <lineage>
        <taxon>Eukaryota</taxon>
        <taxon>Viridiplantae</taxon>
        <taxon>Streptophyta</taxon>
        <taxon>Embryophyta</taxon>
        <taxon>Tracheophyta</taxon>
        <taxon>Spermatophyta</taxon>
        <taxon>Magnoliopsida</taxon>
        <taxon>eudicotyledons</taxon>
        <taxon>Gunneridae</taxon>
        <taxon>Pentapetalae</taxon>
        <taxon>asterids</taxon>
        <taxon>campanulids</taxon>
        <taxon>Apiales</taxon>
        <taxon>Apiaceae</taxon>
        <taxon>Apioideae</taxon>
        <taxon>apioid superclade</taxon>
        <taxon>Tordylieae</taxon>
        <taxon>Tordyliinae</taxon>
        <taxon>Heracleum</taxon>
    </lineage>
</organism>
<dbReference type="EMBL" id="JAUIZM010000009">
    <property type="protein sequence ID" value="KAK1364987.1"/>
    <property type="molecule type" value="Genomic_DNA"/>
</dbReference>
<evidence type="ECO:0000313" key="2">
    <source>
        <dbReference type="EMBL" id="KAK1364987.1"/>
    </source>
</evidence>
<dbReference type="Proteomes" id="UP001237642">
    <property type="component" value="Unassembled WGS sequence"/>
</dbReference>
<reference evidence="2" key="2">
    <citation type="submission" date="2023-05" db="EMBL/GenBank/DDBJ databases">
        <authorList>
            <person name="Schelkunov M.I."/>
        </authorList>
    </citation>
    <scope>NUCLEOTIDE SEQUENCE</scope>
    <source>
        <strain evidence="2">Hsosn_3</strain>
        <tissue evidence="2">Leaf</tissue>
    </source>
</reference>
<reference evidence="2" key="1">
    <citation type="submission" date="2023-02" db="EMBL/GenBank/DDBJ databases">
        <title>Genome of toxic invasive species Heracleum sosnowskyi carries increased number of genes despite the absence of recent whole-genome duplications.</title>
        <authorList>
            <person name="Schelkunov M."/>
            <person name="Shtratnikova V."/>
            <person name="Makarenko M."/>
            <person name="Klepikova A."/>
            <person name="Omelchenko D."/>
            <person name="Novikova G."/>
            <person name="Obukhova E."/>
            <person name="Bogdanov V."/>
            <person name="Penin A."/>
            <person name="Logacheva M."/>
        </authorList>
    </citation>
    <scope>NUCLEOTIDE SEQUENCE</scope>
    <source>
        <strain evidence="2">Hsosn_3</strain>
        <tissue evidence="2">Leaf</tissue>
    </source>
</reference>
<proteinExistence type="predicted"/>
<name>A0AAD8HCC6_9APIA</name>
<protein>
    <submittedName>
        <fullName evidence="2">Uncharacterized protein</fullName>
    </submittedName>
</protein>
<gene>
    <name evidence="2" type="ORF">POM88_040548</name>
</gene>